<dbReference type="RefSeq" id="XP_007801748.1">
    <property type="nucleotide sequence ID" value="XM_007803557.1"/>
</dbReference>
<feature type="compositionally biased region" description="Basic and acidic residues" evidence="1">
    <location>
        <begin position="140"/>
        <end position="151"/>
    </location>
</feature>
<accession>U1G5J6</accession>
<protein>
    <submittedName>
        <fullName evidence="2">Uncharacterized protein</fullName>
    </submittedName>
</protein>
<dbReference type="HOGENOM" id="CLU_1731448_0_0_1"/>
<dbReference type="GeneID" id="19243592"/>
<reference evidence="3" key="1">
    <citation type="journal article" date="2014" name="BMC Genomics">
        <title>Genome characteristics reveal the impact of lichenization on lichen-forming fungus Endocarpon pusillum Hedwig (Verrucariales, Ascomycota).</title>
        <authorList>
            <person name="Wang Y.-Y."/>
            <person name="Liu B."/>
            <person name="Zhang X.-Y."/>
            <person name="Zhou Q.-M."/>
            <person name="Zhang T."/>
            <person name="Li H."/>
            <person name="Yu Y.-F."/>
            <person name="Zhang X.-L."/>
            <person name="Hao X.-Y."/>
            <person name="Wang M."/>
            <person name="Wang L."/>
            <person name="Wei J.-C."/>
        </authorList>
    </citation>
    <scope>NUCLEOTIDE SEQUENCE [LARGE SCALE GENOMIC DNA]</scope>
    <source>
        <strain evidence="3">Z07020 / HMAS-L-300199</strain>
    </source>
</reference>
<dbReference type="AlphaFoldDB" id="U1G5J6"/>
<gene>
    <name evidence="2" type="ORF">EPUS_08748</name>
</gene>
<dbReference type="OrthoDB" id="10487974at2759"/>
<evidence type="ECO:0000313" key="3">
    <source>
        <dbReference type="Proteomes" id="UP000019373"/>
    </source>
</evidence>
<feature type="region of interest" description="Disordered" evidence="1">
    <location>
        <begin position="115"/>
        <end position="151"/>
    </location>
</feature>
<proteinExistence type="predicted"/>
<feature type="region of interest" description="Disordered" evidence="1">
    <location>
        <begin position="1"/>
        <end position="103"/>
    </location>
</feature>
<organism evidence="2 3">
    <name type="scientific">Endocarpon pusillum (strain Z07020 / HMAS-L-300199)</name>
    <name type="common">Lichen-forming fungus</name>
    <dbReference type="NCBI Taxonomy" id="1263415"/>
    <lineage>
        <taxon>Eukaryota</taxon>
        <taxon>Fungi</taxon>
        <taxon>Dikarya</taxon>
        <taxon>Ascomycota</taxon>
        <taxon>Pezizomycotina</taxon>
        <taxon>Eurotiomycetes</taxon>
        <taxon>Chaetothyriomycetidae</taxon>
        <taxon>Verrucariales</taxon>
        <taxon>Verrucariaceae</taxon>
        <taxon>Endocarpon</taxon>
    </lineage>
</organism>
<dbReference type="EMBL" id="KE721070">
    <property type="protein sequence ID" value="ERF72612.1"/>
    <property type="molecule type" value="Genomic_DNA"/>
</dbReference>
<sequence>MVNDQTNRSRSKISEKSEEMDGTATPSTPTPQEQQQHRPGRLLRTPPPIRPYDPVTAIKEKWLAEPSAQAETDKEAPKSAYIQEEPRTYLTGPPARRRDQKRKAELIAAAAKAAVAKAAAEAKEEEEEEEEEEQEEDRDELTMKDFKFNIT</sequence>
<dbReference type="Proteomes" id="UP000019373">
    <property type="component" value="Unassembled WGS sequence"/>
</dbReference>
<feature type="compositionally biased region" description="Low complexity" evidence="1">
    <location>
        <begin position="23"/>
        <end position="34"/>
    </location>
</feature>
<evidence type="ECO:0000256" key="1">
    <source>
        <dbReference type="SAM" id="MobiDB-lite"/>
    </source>
</evidence>
<evidence type="ECO:0000313" key="2">
    <source>
        <dbReference type="EMBL" id="ERF72612.1"/>
    </source>
</evidence>
<feature type="compositionally biased region" description="Acidic residues" evidence="1">
    <location>
        <begin position="123"/>
        <end position="139"/>
    </location>
</feature>
<keyword evidence="3" id="KW-1185">Reference proteome</keyword>
<name>U1G5J6_ENDPU</name>